<keyword evidence="7" id="KW-0325">Glycoprotein</keyword>
<evidence type="ECO:0000256" key="10">
    <source>
        <dbReference type="SAM" id="SignalP"/>
    </source>
</evidence>
<evidence type="ECO:0000256" key="1">
    <source>
        <dbReference type="ARBA" id="ARBA00004613"/>
    </source>
</evidence>
<dbReference type="AlphaFoldDB" id="A0A6N2MH70"/>
<feature type="signal peptide" evidence="10">
    <location>
        <begin position="1"/>
        <end position="25"/>
    </location>
</feature>
<feature type="region of interest" description="Disordered" evidence="9">
    <location>
        <begin position="203"/>
        <end position="230"/>
    </location>
</feature>
<evidence type="ECO:0000256" key="3">
    <source>
        <dbReference type="ARBA" id="ARBA00022525"/>
    </source>
</evidence>
<comment type="function">
    <text evidence="8">May be a cell surface adhesion protein.</text>
</comment>
<keyword evidence="3" id="KW-0964">Secreted</keyword>
<dbReference type="SMART" id="SM00554">
    <property type="entry name" value="FAS1"/>
    <property type="match status" value="2"/>
</dbReference>
<dbReference type="PANTHER" id="PTHR32499">
    <property type="entry name" value="FASCICLIN-LIKE ARABINOGALACTAN PROTEIN 16"/>
    <property type="match status" value="1"/>
</dbReference>
<comment type="subcellular location">
    <subcellularLocation>
        <location evidence="1">Secreted</location>
    </subcellularLocation>
</comment>
<evidence type="ECO:0000256" key="7">
    <source>
        <dbReference type="ARBA" id="ARBA00023180"/>
    </source>
</evidence>
<keyword evidence="6" id="KW-0654">Proteoglycan</keyword>
<accession>A0A6N2MH70</accession>
<dbReference type="InterPro" id="IPR044654">
    <property type="entry name" value="FLA15/16/17/18"/>
</dbReference>
<dbReference type="GO" id="GO:0005576">
    <property type="term" value="C:extracellular region"/>
    <property type="evidence" value="ECO:0007669"/>
    <property type="project" value="UniProtKB-SubCell"/>
</dbReference>
<dbReference type="EMBL" id="CAADRP010001663">
    <property type="protein sequence ID" value="VFU47409.1"/>
    <property type="molecule type" value="Genomic_DNA"/>
</dbReference>
<evidence type="ECO:0000256" key="4">
    <source>
        <dbReference type="ARBA" id="ARBA00022729"/>
    </source>
</evidence>
<sequence length="459" mass="50602">MAMVQSSSNIFFTFLLFSTFHLGFSSSALQENHSNGTYSGQINSNSVLVALLDSHYTELAELVEKALLLQTLEDAVGKHNITIFAPKNEALERDLDPEFKRFLLEPGNLKSLQTLLLYHIVPDRINLSHTSSVHYHSTLCSDRVKLSGQESGGNLIDSAKIIQVNAVERSDGVIHGIERLLIPRSVQQDFNNRRSLRSISAVKPEGAPEVDPRTHRLKIPAPPEKPGSPPVLPIYDAMAPGPSLAPASAPAPGGPHNHFNGEKQVKDFIETLLSYGGYNEMADILVNLTSLATEMGRLVSEGYVLTVLAPNDEAMAKLPTDQLSEPGAPEQIIYYHVIPEYQTEESMYNAVRRFGKISYDTLSLPHKVLSQEADGSVKFGDAENSAYLFDPDIYTDGRISVQGIDGVLFPLEEKEKSETKMEIKSVKVAVKPQRRGRLLEVACRMLGTFGQDSHFTTCQ</sequence>
<keyword evidence="4 10" id="KW-0732">Signal</keyword>
<proteinExistence type="inferred from homology"/>
<feature type="chain" id="PRO_5026889330" description="FAS1 domain-containing protein" evidence="10">
    <location>
        <begin position="26"/>
        <end position="459"/>
    </location>
</feature>
<dbReference type="PROSITE" id="PS50213">
    <property type="entry name" value="FAS1"/>
    <property type="match status" value="2"/>
</dbReference>
<dbReference type="Pfam" id="PF02469">
    <property type="entry name" value="Fasciclin"/>
    <property type="match status" value="2"/>
</dbReference>
<dbReference type="SUPFAM" id="SSF82153">
    <property type="entry name" value="FAS1 domain"/>
    <property type="match status" value="2"/>
</dbReference>
<feature type="domain" description="FAS1" evidence="11">
    <location>
        <begin position="265"/>
        <end position="408"/>
    </location>
</feature>
<dbReference type="InterPro" id="IPR000782">
    <property type="entry name" value="FAS1_domain"/>
</dbReference>
<keyword evidence="5" id="KW-0677">Repeat</keyword>
<evidence type="ECO:0000313" key="12">
    <source>
        <dbReference type="EMBL" id="VFU47409.1"/>
    </source>
</evidence>
<reference evidence="12" key="1">
    <citation type="submission" date="2019-03" db="EMBL/GenBank/DDBJ databases">
        <authorList>
            <person name="Mank J."/>
            <person name="Almeida P."/>
        </authorList>
    </citation>
    <scope>NUCLEOTIDE SEQUENCE</scope>
    <source>
        <strain evidence="12">78183</strain>
    </source>
</reference>
<evidence type="ECO:0000256" key="9">
    <source>
        <dbReference type="SAM" id="MobiDB-lite"/>
    </source>
</evidence>
<name>A0A6N2MH70_SALVM</name>
<feature type="compositionally biased region" description="Pro residues" evidence="9">
    <location>
        <begin position="220"/>
        <end position="230"/>
    </location>
</feature>
<comment type="similarity">
    <text evidence="2">Belongs to the fasciclin-like AGP family.</text>
</comment>
<gene>
    <name evidence="12" type="ORF">SVIM_LOCUS303924</name>
</gene>
<dbReference type="InterPro" id="IPR036378">
    <property type="entry name" value="FAS1_dom_sf"/>
</dbReference>
<evidence type="ECO:0000256" key="5">
    <source>
        <dbReference type="ARBA" id="ARBA00022737"/>
    </source>
</evidence>
<evidence type="ECO:0000256" key="6">
    <source>
        <dbReference type="ARBA" id="ARBA00022974"/>
    </source>
</evidence>
<protein>
    <recommendedName>
        <fullName evidence="11">FAS1 domain-containing protein</fullName>
    </recommendedName>
</protein>
<feature type="domain" description="FAS1" evidence="11">
    <location>
        <begin position="43"/>
        <end position="181"/>
    </location>
</feature>
<dbReference type="FunFam" id="2.30.180.10:FF:000011">
    <property type="entry name" value="Fasciclin-like arabinogalactan protein 16"/>
    <property type="match status" value="1"/>
</dbReference>
<evidence type="ECO:0000256" key="8">
    <source>
        <dbReference type="ARBA" id="ARBA00024686"/>
    </source>
</evidence>
<evidence type="ECO:0000256" key="2">
    <source>
        <dbReference type="ARBA" id="ARBA00007843"/>
    </source>
</evidence>
<organism evidence="12">
    <name type="scientific">Salix viminalis</name>
    <name type="common">Common osier</name>
    <name type="synonym">Basket willow</name>
    <dbReference type="NCBI Taxonomy" id="40686"/>
    <lineage>
        <taxon>Eukaryota</taxon>
        <taxon>Viridiplantae</taxon>
        <taxon>Streptophyta</taxon>
        <taxon>Embryophyta</taxon>
        <taxon>Tracheophyta</taxon>
        <taxon>Spermatophyta</taxon>
        <taxon>Magnoliopsida</taxon>
        <taxon>eudicotyledons</taxon>
        <taxon>Gunneridae</taxon>
        <taxon>Pentapetalae</taxon>
        <taxon>rosids</taxon>
        <taxon>fabids</taxon>
        <taxon>Malpighiales</taxon>
        <taxon>Salicaceae</taxon>
        <taxon>Saliceae</taxon>
        <taxon>Salix</taxon>
    </lineage>
</organism>
<dbReference type="Gene3D" id="2.30.180.10">
    <property type="entry name" value="FAS1 domain"/>
    <property type="match status" value="2"/>
</dbReference>
<dbReference type="PANTHER" id="PTHR32499:SF5">
    <property type="entry name" value="FASCICLIN-LIKE ARABINOGALACTAN PROTEIN 17"/>
    <property type="match status" value="1"/>
</dbReference>
<evidence type="ECO:0000259" key="11">
    <source>
        <dbReference type="PROSITE" id="PS50213"/>
    </source>
</evidence>